<keyword evidence="1" id="KW-0732">Signal</keyword>
<reference evidence="2 3" key="1">
    <citation type="submission" date="2019-03" db="EMBL/GenBank/DDBJ databases">
        <title>Genomic analyses of the natural microbiome of Caenorhabditis elegans.</title>
        <authorList>
            <person name="Samuel B."/>
        </authorList>
    </citation>
    <scope>NUCLEOTIDE SEQUENCE [LARGE SCALE GENOMIC DNA]</scope>
    <source>
        <strain evidence="2 3">JUb102</strain>
    </source>
</reference>
<dbReference type="OrthoDB" id="6456953at2"/>
<protein>
    <submittedName>
        <fullName evidence="2">Uncharacterized protein</fullName>
    </submittedName>
</protein>
<sequence length="121" mass="13847">MKLYHFGLSLMFAMPVLAETPSQPSLLETTGTVYVHARFLITPCQPNVTMTRAVNHVNEPVYQFTVSYAHCVTRTYNQTWAPFTLKFAGQQYVFSKPQTNKSMTFLLPAESSARRLEMIYD</sequence>
<evidence type="ECO:0000256" key="1">
    <source>
        <dbReference type="SAM" id="SignalP"/>
    </source>
</evidence>
<dbReference type="AlphaFoldDB" id="A0A4R3NQI2"/>
<evidence type="ECO:0000313" key="3">
    <source>
        <dbReference type="Proteomes" id="UP000295055"/>
    </source>
</evidence>
<feature type="chain" id="PRO_5020355583" evidence="1">
    <location>
        <begin position="19"/>
        <end position="121"/>
    </location>
</feature>
<proteinExistence type="predicted"/>
<gene>
    <name evidence="2" type="ORF">EC835_104187</name>
</gene>
<dbReference type="Proteomes" id="UP000295055">
    <property type="component" value="Unassembled WGS sequence"/>
</dbReference>
<feature type="signal peptide" evidence="1">
    <location>
        <begin position="1"/>
        <end position="18"/>
    </location>
</feature>
<organism evidence="2 3">
    <name type="scientific">Providencia alcalifaciens</name>
    <dbReference type="NCBI Taxonomy" id="126385"/>
    <lineage>
        <taxon>Bacteria</taxon>
        <taxon>Pseudomonadati</taxon>
        <taxon>Pseudomonadota</taxon>
        <taxon>Gammaproteobacteria</taxon>
        <taxon>Enterobacterales</taxon>
        <taxon>Morganellaceae</taxon>
        <taxon>Providencia</taxon>
    </lineage>
</organism>
<dbReference type="EMBL" id="SMAS01000004">
    <property type="protein sequence ID" value="TCT35026.1"/>
    <property type="molecule type" value="Genomic_DNA"/>
</dbReference>
<name>A0A4R3NQI2_9GAMM</name>
<dbReference type="RefSeq" id="WP_036953982.1">
    <property type="nucleotide sequence ID" value="NZ_CABKTH010000013.1"/>
</dbReference>
<accession>A0A4R3NQI2</accession>
<evidence type="ECO:0000313" key="2">
    <source>
        <dbReference type="EMBL" id="TCT35026.1"/>
    </source>
</evidence>
<comment type="caution">
    <text evidence="2">The sequence shown here is derived from an EMBL/GenBank/DDBJ whole genome shotgun (WGS) entry which is preliminary data.</text>
</comment>